<feature type="coiled-coil region" evidence="1">
    <location>
        <begin position="529"/>
        <end position="556"/>
    </location>
</feature>
<reference evidence="3 4" key="1">
    <citation type="submission" date="2019-10" db="EMBL/GenBank/DDBJ databases">
        <title>Isolation, Identification of Microvirga thermotolerans HR1, a novel thermophilic bacterium and Comparative Genomics of the genus Microvirga.</title>
        <authorList>
            <person name="Li J."/>
            <person name="Zhang W."/>
            <person name="Lin M."/>
            <person name="Wang J."/>
        </authorList>
    </citation>
    <scope>NUCLEOTIDE SEQUENCE [LARGE SCALE GENOMIC DNA]</scope>
    <source>
        <strain evidence="3 4">HR1</strain>
    </source>
</reference>
<accession>A0A5P9JUC7</accession>
<evidence type="ECO:0000313" key="4">
    <source>
        <dbReference type="Proteomes" id="UP000325614"/>
    </source>
</evidence>
<evidence type="ECO:0000313" key="3">
    <source>
        <dbReference type="EMBL" id="QFU15236.1"/>
    </source>
</evidence>
<feature type="chain" id="PRO_5025039615" evidence="2">
    <location>
        <begin position="29"/>
        <end position="723"/>
    </location>
</feature>
<feature type="signal peptide" evidence="2">
    <location>
        <begin position="1"/>
        <end position="28"/>
    </location>
</feature>
<keyword evidence="2" id="KW-0732">Signal</keyword>
<keyword evidence="1" id="KW-0175">Coiled coil</keyword>
<gene>
    <name evidence="3" type="ORF">GDR74_02820</name>
</gene>
<keyword evidence="4" id="KW-1185">Reference proteome</keyword>
<organism evidence="3 4">
    <name type="scientific">Microvirga thermotolerans</name>
    <dbReference type="NCBI Taxonomy" id="2651334"/>
    <lineage>
        <taxon>Bacteria</taxon>
        <taxon>Pseudomonadati</taxon>
        <taxon>Pseudomonadota</taxon>
        <taxon>Alphaproteobacteria</taxon>
        <taxon>Hyphomicrobiales</taxon>
        <taxon>Methylobacteriaceae</taxon>
        <taxon>Microvirga</taxon>
    </lineage>
</organism>
<dbReference type="AlphaFoldDB" id="A0A5P9JUC7"/>
<proteinExistence type="predicted"/>
<dbReference type="EMBL" id="CP045423">
    <property type="protein sequence ID" value="QFU15236.1"/>
    <property type="molecule type" value="Genomic_DNA"/>
</dbReference>
<dbReference type="Proteomes" id="UP000325614">
    <property type="component" value="Chromosome"/>
</dbReference>
<sequence>MRLSLHRCLAAAALVGGGLYGLLSTSQAQEFSLDGFRTCARADNGNHYCKTSASANWQRVPPEFYNRFKQAEADAAAGGSGRSKELQEIADFLNDLSQYMKQVAASGSPVNLAEIAKAAVSTKAAVESQNLKEAQNGQRRLEAMFKEDPGFAIFMRRFADERQQVLDRRISEAALEADKNIAFIQFYVAANILSQHTADLTKFGEQLAKALKERSLSGLNRVNGDFSRFVREKSLTDDYNSAMLAWTEKNTPKTSEDPQSALARNLGITDRTRFLVDGEKEELVFLYNTASGRIVKSLRGDLVFKDRKPTICFAQDRSIDRIRDLERLAMAQIQRQELDVESVRISQSACPIDGMEGYDILVFQRAGLLSQPLAYVSSVVRRVETNFSLLASIPGAEVMKAFQNEVESSAALEAQILNGKSSGFGLVFTNPSQGRICHTVSEDSEAHQIAVTRRTGTVFNVSTSDIVFTKTSLDNAFADFQTRKCNAIYASAKDLADVIKAMKRERLDYVVAPMWIDPLDIRAVIQAEASEMANLMAREEAARKALQQEEAILKQRALDEAVKRENIERDLQARNRSFARAAQDRISGMIDTFLAEVKASGDKRGDGVFGKTAELFPGFARVVKQLTRDRWELESKSYAVVDFGDADWNNRKVEAVIVRTELLLQNKPLGRRDAVCFFLGVVVDAEFDHLRDPITVSCDDSEEAVRRWQVGSKFSSRWRAAAK</sequence>
<protein>
    <submittedName>
        <fullName evidence="3">Uncharacterized protein</fullName>
    </submittedName>
</protein>
<dbReference type="RefSeq" id="WP_152584882.1">
    <property type="nucleotide sequence ID" value="NZ_CP045423.1"/>
</dbReference>
<evidence type="ECO:0000256" key="1">
    <source>
        <dbReference type="SAM" id="Coils"/>
    </source>
</evidence>
<evidence type="ECO:0000256" key="2">
    <source>
        <dbReference type="SAM" id="SignalP"/>
    </source>
</evidence>
<dbReference type="KEGG" id="mico:GDR74_02820"/>
<name>A0A5P9JUC7_9HYPH</name>